<dbReference type="InterPro" id="IPR013325">
    <property type="entry name" value="RNA_pol_sigma_r2"/>
</dbReference>
<evidence type="ECO:0000259" key="5">
    <source>
        <dbReference type="PROSITE" id="PS00715"/>
    </source>
</evidence>
<evidence type="ECO:0000256" key="3">
    <source>
        <dbReference type="ARBA" id="ARBA00023125"/>
    </source>
</evidence>
<organism evidence="6 7">
    <name type="scientific">Clostridium lapidicellarium</name>
    <dbReference type="NCBI Taxonomy" id="3240931"/>
    <lineage>
        <taxon>Bacteria</taxon>
        <taxon>Bacillati</taxon>
        <taxon>Bacillota</taxon>
        <taxon>Clostridia</taxon>
        <taxon>Eubacteriales</taxon>
        <taxon>Clostridiaceae</taxon>
        <taxon>Clostridium</taxon>
    </lineage>
</organism>
<sequence>MINAEQYIPLVNNLAGGIYKKYRHRYEYEDLMQVGYVGLMRAIKAFDENRGTKFITFAWVYIKREILRYIRDDRWFLARNMNERMYNAQIVTSLDICVGEKKDTPIGDFISVEDSIPDWDLQNAIQSLPCELSSIIRLKYFCGYRQQEIGNKLGMSQTMVSRKEKKALNILKEMLQNECVCTA</sequence>
<dbReference type="RefSeq" id="WP_369868808.1">
    <property type="nucleotide sequence ID" value="NZ_JBGFFE010000007.1"/>
</dbReference>
<dbReference type="InterPro" id="IPR007627">
    <property type="entry name" value="RNA_pol_sigma70_r2"/>
</dbReference>
<dbReference type="InterPro" id="IPR007630">
    <property type="entry name" value="RNA_pol_sigma70_r4"/>
</dbReference>
<dbReference type="NCBIfam" id="TIGR02937">
    <property type="entry name" value="sigma70-ECF"/>
    <property type="match status" value="1"/>
</dbReference>
<dbReference type="Gene3D" id="1.10.1740.10">
    <property type="match status" value="1"/>
</dbReference>
<keyword evidence="3" id="KW-0238">DNA-binding</keyword>
<dbReference type="InterPro" id="IPR013324">
    <property type="entry name" value="RNA_pol_sigma_r3/r4-like"/>
</dbReference>
<proteinExistence type="predicted"/>
<dbReference type="PRINTS" id="PR00046">
    <property type="entry name" value="SIGMA70FCT"/>
</dbReference>
<dbReference type="Pfam" id="PF04545">
    <property type="entry name" value="Sigma70_r4"/>
    <property type="match status" value="1"/>
</dbReference>
<name>A0ABV4DVY5_9CLOT</name>
<evidence type="ECO:0000313" key="6">
    <source>
        <dbReference type="EMBL" id="MEY8763409.1"/>
    </source>
</evidence>
<dbReference type="Proteomes" id="UP001565220">
    <property type="component" value="Unassembled WGS sequence"/>
</dbReference>
<comment type="caution">
    <text evidence="6">The sequence shown here is derived from an EMBL/GenBank/DDBJ whole genome shotgun (WGS) entry which is preliminary data.</text>
</comment>
<keyword evidence="4" id="KW-0804">Transcription</keyword>
<evidence type="ECO:0000256" key="2">
    <source>
        <dbReference type="ARBA" id="ARBA00023082"/>
    </source>
</evidence>
<dbReference type="PANTHER" id="PTHR30385">
    <property type="entry name" value="SIGMA FACTOR F FLAGELLAR"/>
    <property type="match status" value="1"/>
</dbReference>
<accession>A0ABV4DVY5</accession>
<dbReference type="SUPFAM" id="SSF88946">
    <property type="entry name" value="Sigma2 domain of RNA polymerase sigma factors"/>
    <property type="match status" value="1"/>
</dbReference>
<keyword evidence="7" id="KW-1185">Reference proteome</keyword>
<dbReference type="InterPro" id="IPR014284">
    <property type="entry name" value="RNA_pol_sigma-70_dom"/>
</dbReference>
<dbReference type="CDD" id="cd06171">
    <property type="entry name" value="Sigma70_r4"/>
    <property type="match status" value="1"/>
</dbReference>
<dbReference type="SUPFAM" id="SSF88659">
    <property type="entry name" value="Sigma3 and sigma4 domains of RNA polymerase sigma factors"/>
    <property type="match status" value="1"/>
</dbReference>
<gene>
    <name evidence="6" type="ORF">AB8S09_07105</name>
</gene>
<dbReference type="PROSITE" id="PS00715">
    <property type="entry name" value="SIGMA70_1"/>
    <property type="match status" value="1"/>
</dbReference>
<reference evidence="6 7" key="1">
    <citation type="submission" date="2024-08" db="EMBL/GenBank/DDBJ databases">
        <title>Clostridium lapicellarii sp. nov., and Clostridium renhuaiense sp. nov., two species isolated from the mud in a fermentation cellar used for producing sauce-flavour Chinese liquors.</title>
        <authorList>
            <person name="Yang F."/>
            <person name="Wang H."/>
            <person name="Chen L.Q."/>
            <person name="Zhou N."/>
            <person name="Lu J.J."/>
            <person name="Pu X.X."/>
            <person name="Wan B."/>
            <person name="Wang L."/>
            <person name="Liu S.J."/>
        </authorList>
    </citation>
    <scope>NUCLEOTIDE SEQUENCE [LARGE SCALE GENOMIC DNA]</scope>
    <source>
        <strain evidence="6 7">MT-113</strain>
    </source>
</reference>
<keyword evidence="1" id="KW-0805">Transcription regulation</keyword>
<keyword evidence="2" id="KW-0731">Sigma factor</keyword>
<evidence type="ECO:0000256" key="1">
    <source>
        <dbReference type="ARBA" id="ARBA00023015"/>
    </source>
</evidence>
<protein>
    <submittedName>
        <fullName evidence="6">Sigma-70 family RNA polymerase sigma factor</fullName>
    </submittedName>
</protein>
<feature type="domain" description="RNA polymerase sigma-70" evidence="5">
    <location>
        <begin position="30"/>
        <end position="43"/>
    </location>
</feature>
<dbReference type="Pfam" id="PF04542">
    <property type="entry name" value="Sigma70_r2"/>
    <property type="match status" value="1"/>
</dbReference>
<evidence type="ECO:0000256" key="4">
    <source>
        <dbReference type="ARBA" id="ARBA00023163"/>
    </source>
</evidence>
<dbReference type="InterPro" id="IPR000943">
    <property type="entry name" value="RNA_pol_sigma70"/>
</dbReference>
<dbReference type="Gene3D" id="1.20.140.160">
    <property type="match status" value="1"/>
</dbReference>
<evidence type="ECO:0000313" key="7">
    <source>
        <dbReference type="Proteomes" id="UP001565220"/>
    </source>
</evidence>
<dbReference type="EMBL" id="JBGFFE010000007">
    <property type="protein sequence ID" value="MEY8763409.1"/>
    <property type="molecule type" value="Genomic_DNA"/>
</dbReference>